<reference evidence="1" key="1">
    <citation type="journal article" date="2014" name="Front. Microbiol.">
        <title>High frequency of phylogenetically diverse reductive dehalogenase-homologous genes in deep subseafloor sedimentary metagenomes.</title>
        <authorList>
            <person name="Kawai M."/>
            <person name="Futagami T."/>
            <person name="Toyoda A."/>
            <person name="Takaki Y."/>
            <person name="Nishi S."/>
            <person name="Hori S."/>
            <person name="Arai W."/>
            <person name="Tsubouchi T."/>
            <person name="Morono Y."/>
            <person name="Uchiyama I."/>
            <person name="Ito T."/>
            <person name="Fujiyama A."/>
            <person name="Inagaki F."/>
            <person name="Takami H."/>
        </authorList>
    </citation>
    <scope>NUCLEOTIDE SEQUENCE</scope>
    <source>
        <strain evidence="1">Expedition CK06-06</strain>
    </source>
</reference>
<dbReference type="AlphaFoldDB" id="X1BJV1"/>
<accession>X1BJV1</accession>
<protein>
    <submittedName>
        <fullName evidence="1">Uncharacterized protein</fullName>
    </submittedName>
</protein>
<dbReference type="EMBL" id="BART01027622">
    <property type="protein sequence ID" value="GAG95320.1"/>
    <property type="molecule type" value="Genomic_DNA"/>
</dbReference>
<comment type="caution">
    <text evidence="1">The sequence shown here is derived from an EMBL/GenBank/DDBJ whole genome shotgun (WGS) entry which is preliminary data.</text>
</comment>
<sequence length="267" mass="29292">ENPSHVNRSKTKQGNAMAAGDVYQVTAENEIAGMATQTVFHYREISPSNSTVPELDILEGWTAQVSASWIGLLSNRCAFDQLTCKRISPEPRAEVRATVVSGIGQIDGENLPANSAAVLSMRSQFASRRRRGRNYISGLPEISQFSGTLTTTFIDIELTALATALLEPIIPVSENTGSWALTVWSPTAKLAAPASPPWDTLVERIEIDSILRNQRPRTSNKEHVFIEAVEVDAAHLHLRDQTRARIATGTTPHKMVLAFLGHRLERS</sequence>
<proteinExistence type="predicted"/>
<gene>
    <name evidence="1" type="ORF">S01H4_48930</name>
</gene>
<organism evidence="1">
    <name type="scientific">marine sediment metagenome</name>
    <dbReference type="NCBI Taxonomy" id="412755"/>
    <lineage>
        <taxon>unclassified sequences</taxon>
        <taxon>metagenomes</taxon>
        <taxon>ecological metagenomes</taxon>
    </lineage>
</organism>
<feature type="non-terminal residue" evidence="1">
    <location>
        <position position="1"/>
    </location>
</feature>
<name>X1BJV1_9ZZZZ</name>
<evidence type="ECO:0000313" key="1">
    <source>
        <dbReference type="EMBL" id="GAG95320.1"/>
    </source>
</evidence>